<feature type="transmembrane region" description="Helical" evidence="9">
    <location>
        <begin position="1008"/>
        <end position="1031"/>
    </location>
</feature>
<feature type="transmembrane region" description="Helical" evidence="9">
    <location>
        <begin position="538"/>
        <end position="558"/>
    </location>
</feature>
<dbReference type="PRINTS" id="PR00702">
    <property type="entry name" value="ACRIFLAVINRP"/>
</dbReference>
<feature type="transmembrane region" description="Helical" evidence="9">
    <location>
        <begin position="878"/>
        <end position="895"/>
    </location>
</feature>
<evidence type="ECO:0000313" key="10">
    <source>
        <dbReference type="EMBL" id="KIC94160.1"/>
    </source>
</evidence>
<comment type="similarity">
    <text evidence="2">Belongs to the resistance-nodulation-cell division (RND) (TC 2.A.6) family.</text>
</comment>
<feature type="transmembrane region" description="Helical" evidence="9">
    <location>
        <begin position="346"/>
        <end position="362"/>
    </location>
</feature>
<dbReference type="PANTHER" id="PTHR32063:SF24">
    <property type="entry name" value="CATION EFFLUX SYSTEM (ACRB_ACRD_ACRF FAMILY)"/>
    <property type="match status" value="1"/>
</dbReference>
<evidence type="ECO:0000313" key="11">
    <source>
        <dbReference type="Proteomes" id="UP000031408"/>
    </source>
</evidence>
<keyword evidence="7 9" id="KW-0472">Membrane</keyword>
<keyword evidence="6 9" id="KW-1133">Transmembrane helix</keyword>
<dbReference type="SUPFAM" id="SSF82714">
    <property type="entry name" value="Multidrug efflux transporter AcrB TolC docking domain, DN and DC subdomains"/>
    <property type="match status" value="2"/>
</dbReference>
<dbReference type="GO" id="GO:0042910">
    <property type="term" value="F:xenobiotic transmembrane transporter activity"/>
    <property type="evidence" value="ECO:0007669"/>
    <property type="project" value="TreeGrafter"/>
</dbReference>
<dbReference type="Gene3D" id="1.20.1600.10">
    <property type="entry name" value="Outer membrane efflux proteins (OEP)"/>
    <property type="match status" value="1"/>
</dbReference>
<evidence type="ECO:0000256" key="5">
    <source>
        <dbReference type="ARBA" id="ARBA00022692"/>
    </source>
</evidence>
<dbReference type="InterPro" id="IPR027463">
    <property type="entry name" value="AcrB_DN_DC_subdom"/>
</dbReference>
<dbReference type="Gene3D" id="3.30.70.1440">
    <property type="entry name" value="Multidrug efflux transporter AcrB pore domain"/>
    <property type="match status" value="1"/>
</dbReference>
<evidence type="ECO:0000256" key="4">
    <source>
        <dbReference type="ARBA" id="ARBA00022475"/>
    </source>
</evidence>
<feature type="coiled-coil region" evidence="8">
    <location>
        <begin position="1217"/>
        <end position="1251"/>
    </location>
</feature>
<comment type="subcellular location">
    <subcellularLocation>
        <location evidence="1">Cell membrane</location>
        <topology evidence="1">Multi-pass membrane protein</topology>
    </subcellularLocation>
</comment>
<sequence length="1457" mass="160957">MLNRIIRFSIRNKLVVSLFIIGLIASGTYSLTRLPVDALPDITSNQVQVITVSPTLAAPEVERLITFPIEQAAANIPGMAELRSISRFGLSVVTIVFSDETDVYWARQQVSERLITVKEQIPEGSGTPELAPSTTGLGEIYQYVVKPAKGYEQQYSLTDLRTIQDWIIRRQLLGTPGVADISSFGGHLKQYEVAVMPDRLKSMGTSVAEVFQALEQNNQNSGGAYIEKNATALFIRTEGLATSLDDIRSIFVKHTAEGVPVYLRDVADVRIGHAVRYGAMVYEDEGEVAGAVVLMLKGANASQVVAEVKRKMEAIRETLPPGIEVEPFYDRTKMVGNAISTVKKNLVEGALIVVLVLVLFLGNLRAGLIVASVIPLSMLFAVIMMDLFGISGNLMSLGALDFGLIVDGAVIIVEAVLFRLYHSKTFAGIQQISGDQMDDEVAKASGKMMNAAIFGQIIILVVYLPILSLVGIEGKMFRPMAQTVAFALVGAFLLSVTYVPMVTSLVLSKKLRHKKVLSDRLMDKVTSWYRPLLLKSLAFPKTVVAGALVLFVITIFLMNRLGGEFIPELEEGDFAVDTRVLPGSALSASVNVSRKGAEILKKRFPEIEKIVTRIGAGEIPTDPMPIEVGDMIILLKDKKEWTSARTYDELANKMSAALAEIPGVTAGFQFPVQMRFNELISGARQDVVCKIYGENLDSLVRYGNRMGEIIRQVSGARDIYIESISGLPQVVVKYNREAMSRYRLSVNEVNRLIRAAFAGESAGLVYENERRFDLVVRLSPEGRTDLNDINQLLVPTPMGSQIPLYQVADVQVKDGFSQIQRENARRRIVVGFNVRGRDVESVVEELQGRARKQLKLNAGYSVHYGGQFENLQEAKQRLAIAVPVALLLIFLLLYFSFGSMRYALLIFSAIPLSAIGGVLALTLRGMPFSISAGIGFIALFGVAVLNGIVLIAEFNRLKQQGITDINQLIMEGTTIRLRPVLMTAAVASLGFLPMALSHGPGAEVQRPLATVVIGGLITATMLTLVVLPIVFRWVEQRQMKRRTSNVMGTVMLAILLPILGSNNSFAQTKTARRVPLDSMLQILQRENLSLQAGRKKSDYWSVLSKGTVELPKTQLGVEYGNINSAANDSRLFVSQGFSLPVVYRRQRQLYEKERAGQDANVNLQAADLRRETRRLFYSLAELDEKEKLLVQLDSVFTRFLTVSELRVKTGEAAPLEKTSAEAQAGLLELQIQELKADRLVMQEQLARILNTDEYLLPQYGRIEMELPALDEAGSHPLVQYQQQQVEIAEATAAAEKAKLTPDLSVGYGNQSIVGYQSPDGVNQKYYGSGDRFHLVNLTMSLPLFMKATRSRVKAATVEAEAASISVKAAERSIHFRKRELMEEYRKLRQQADYYIGNGNAHAEMLQRQAGLSFTNGEINYLQWTQLMNQSLSIRLGYLEAVRALNQTIIELEYINGN</sequence>
<reference evidence="10 11" key="1">
    <citation type="submission" date="2014-11" db="EMBL/GenBank/DDBJ databases">
        <title>Genome sequence of Flavihumibacter solisilvae 3-3.</title>
        <authorList>
            <person name="Zhou G."/>
            <person name="Li M."/>
            <person name="Wang G."/>
        </authorList>
    </citation>
    <scope>NUCLEOTIDE SEQUENCE [LARGE SCALE GENOMIC DNA]</scope>
    <source>
        <strain evidence="10 11">3-3</strain>
    </source>
</reference>
<dbReference type="SUPFAM" id="SSF82693">
    <property type="entry name" value="Multidrug efflux transporter AcrB pore domain, PN1, PN2, PC1 and PC2 subdomains"/>
    <property type="match status" value="2"/>
</dbReference>
<feature type="transmembrane region" description="Helical" evidence="9">
    <location>
        <begin position="929"/>
        <end position="954"/>
    </location>
</feature>
<feature type="transmembrane region" description="Helical" evidence="9">
    <location>
        <begin position="975"/>
        <end position="996"/>
    </location>
</feature>
<organism evidence="10 11">
    <name type="scientific">Flavihumibacter solisilvae</name>
    <dbReference type="NCBI Taxonomy" id="1349421"/>
    <lineage>
        <taxon>Bacteria</taxon>
        <taxon>Pseudomonadati</taxon>
        <taxon>Bacteroidota</taxon>
        <taxon>Chitinophagia</taxon>
        <taxon>Chitinophagales</taxon>
        <taxon>Chitinophagaceae</taxon>
        <taxon>Flavihumibacter</taxon>
    </lineage>
</organism>
<feature type="transmembrane region" description="Helical" evidence="9">
    <location>
        <begin position="902"/>
        <end position="923"/>
    </location>
</feature>
<dbReference type="Gene3D" id="3.30.70.1430">
    <property type="entry name" value="Multidrug efflux transporter AcrB pore domain"/>
    <property type="match status" value="2"/>
</dbReference>
<dbReference type="GO" id="GO:0015562">
    <property type="term" value="F:efflux transmembrane transporter activity"/>
    <property type="evidence" value="ECO:0007669"/>
    <property type="project" value="InterPro"/>
</dbReference>
<dbReference type="Gene3D" id="3.30.70.1320">
    <property type="entry name" value="Multidrug efflux transporter AcrB pore domain like"/>
    <property type="match status" value="1"/>
</dbReference>
<feature type="transmembrane region" description="Helical" evidence="9">
    <location>
        <begin position="1043"/>
        <end position="1060"/>
    </location>
</feature>
<accession>A0A0C1IIY3</accession>
<dbReference type="SUPFAM" id="SSF56954">
    <property type="entry name" value="Outer membrane efflux proteins (OEP)"/>
    <property type="match status" value="1"/>
</dbReference>
<keyword evidence="3" id="KW-0813">Transport</keyword>
<dbReference type="InterPro" id="IPR001036">
    <property type="entry name" value="Acrflvin-R"/>
</dbReference>
<protein>
    <submittedName>
        <fullName evidence="10">Acriflavine resistance protein B</fullName>
    </submittedName>
</protein>
<feature type="transmembrane region" description="Helical" evidence="9">
    <location>
        <begin position="369"/>
        <end position="390"/>
    </location>
</feature>
<dbReference type="Pfam" id="PF00873">
    <property type="entry name" value="ACR_tran"/>
    <property type="match status" value="1"/>
</dbReference>
<dbReference type="SUPFAM" id="SSF82866">
    <property type="entry name" value="Multidrug efflux transporter AcrB transmembrane domain"/>
    <property type="match status" value="2"/>
</dbReference>
<dbReference type="PANTHER" id="PTHR32063">
    <property type="match status" value="1"/>
</dbReference>
<dbReference type="Gene3D" id="1.20.1640.10">
    <property type="entry name" value="Multidrug efflux transporter AcrB transmembrane domain"/>
    <property type="match status" value="2"/>
</dbReference>
<dbReference type="NCBIfam" id="TIGR00914">
    <property type="entry name" value="2A0601"/>
    <property type="match status" value="1"/>
</dbReference>
<evidence type="ECO:0000256" key="1">
    <source>
        <dbReference type="ARBA" id="ARBA00004651"/>
    </source>
</evidence>
<dbReference type="STRING" id="1349421.OI18_14365"/>
<keyword evidence="4" id="KW-1003">Cell membrane</keyword>
<evidence type="ECO:0000256" key="9">
    <source>
        <dbReference type="SAM" id="Phobius"/>
    </source>
</evidence>
<dbReference type="GO" id="GO:0005886">
    <property type="term" value="C:plasma membrane"/>
    <property type="evidence" value="ECO:0007669"/>
    <property type="project" value="UniProtKB-SubCell"/>
</dbReference>
<dbReference type="OrthoDB" id="9758757at2"/>
<evidence type="ECO:0000256" key="7">
    <source>
        <dbReference type="ARBA" id="ARBA00023136"/>
    </source>
</evidence>
<evidence type="ECO:0000256" key="6">
    <source>
        <dbReference type="ARBA" id="ARBA00022989"/>
    </source>
</evidence>
<keyword evidence="11" id="KW-1185">Reference proteome</keyword>
<dbReference type="GO" id="GO:0008324">
    <property type="term" value="F:monoatomic cation transmembrane transporter activity"/>
    <property type="evidence" value="ECO:0007669"/>
    <property type="project" value="InterPro"/>
</dbReference>
<gene>
    <name evidence="10" type="ORF">OI18_14365</name>
</gene>
<proteinExistence type="inferred from homology"/>
<feature type="transmembrane region" description="Helical" evidence="9">
    <location>
        <begin position="484"/>
        <end position="507"/>
    </location>
</feature>
<keyword evidence="5 9" id="KW-0812">Transmembrane</keyword>
<dbReference type="InterPro" id="IPR004763">
    <property type="entry name" value="CusA-like"/>
</dbReference>
<evidence type="ECO:0000256" key="3">
    <source>
        <dbReference type="ARBA" id="ARBA00022448"/>
    </source>
</evidence>
<dbReference type="Proteomes" id="UP000031408">
    <property type="component" value="Unassembled WGS sequence"/>
</dbReference>
<feature type="transmembrane region" description="Helical" evidence="9">
    <location>
        <begin position="402"/>
        <end position="421"/>
    </location>
</feature>
<name>A0A0C1IIY3_9BACT</name>
<keyword evidence="8" id="KW-0175">Coiled coil</keyword>
<comment type="caution">
    <text evidence="10">The sequence shown here is derived from an EMBL/GenBank/DDBJ whole genome shotgun (WGS) entry which is preliminary data.</text>
</comment>
<dbReference type="EMBL" id="JSVC01000015">
    <property type="protein sequence ID" value="KIC94160.1"/>
    <property type="molecule type" value="Genomic_DNA"/>
</dbReference>
<feature type="transmembrane region" description="Helical" evidence="9">
    <location>
        <begin position="451"/>
        <end position="472"/>
    </location>
</feature>
<dbReference type="Gene3D" id="3.30.2090.10">
    <property type="entry name" value="Multidrug efflux transporter AcrB TolC docking domain, DN and DC subdomains"/>
    <property type="match status" value="2"/>
</dbReference>
<evidence type="ECO:0000256" key="8">
    <source>
        <dbReference type="SAM" id="Coils"/>
    </source>
</evidence>
<evidence type="ECO:0000256" key="2">
    <source>
        <dbReference type="ARBA" id="ARBA00010942"/>
    </source>
</evidence>
<dbReference type="RefSeq" id="WP_039140822.1">
    <property type="nucleotide sequence ID" value="NZ_JSVC01000015.1"/>
</dbReference>